<name>A0A5C6U062_9BURK</name>
<dbReference type="InterPro" id="IPR001920">
    <property type="entry name" value="Asp/Glu_race"/>
</dbReference>
<protein>
    <recommendedName>
        <fullName evidence="2 7">Glutamate racemase</fullName>
        <ecNumber evidence="2 7">5.1.1.3</ecNumber>
    </recommendedName>
</protein>
<feature type="binding site" evidence="7">
    <location>
        <begin position="78"/>
        <end position="79"/>
    </location>
    <ligand>
        <name>substrate</name>
    </ligand>
</feature>
<proteinExistence type="inferred from homology"/>
<dbReference type="HAMAP" id="MF_00258">
    <property type="entry name" value="Glu_racemase"/>
    <property type="match status" value="1"/>
</dbReference>
<dbReference type="GO" id="GO:0009252">
    <property type="term" value="P:peptidoglycan biosynthetic process"/>
    <property type="evidence" value="ECO:0007669"/>
    <property type="project" value="UniProtKB-UniRule"/>
</dbReference>
<keyword evidence="4 7" id="KW-0573">Peptidoglycan synthesis</keyword>
<accession>A0A5C6U062</accession>
<dbReference type="Pfam" id="PF01177">
    <property type="entry name" value="Asp_Glu_race"/>
    <property type="match status" value="1"/>
</dbReference>
<gene>
    <name evidence="7 8" type="primary">murI</name>
    <name evidence="8" type="ORF">FSC37_07905</name>
</gene>
<comment type="similarity">
    <text evidence="7">Belongs to the aspartate/glutamate racemases family.</text>
</comment>
<dbReference type="EC" id="5.1.1.3" evidence="2 7"/>
<keyword evidence="5 7" id="KW-0413">Isomerase</keyword>
<sequence>MSAFLSTPCVGMFDSGVGGLSILRAVRERLPYAPLRYVADSAFAPYGERSDAEILDRCLRITEHLLALGARVIVVACNTATAVAIDALRARHPTVRFVGIEPGVRPAVSASRTRRIGVMATSATLRSERIAALLRRDASDCRVHLQACRGLAAAIERGRRDDAELRALVELHAGAVRTAGVDTVALGCTHYPSCAPRSSGYSAMAFASSTRPMPWQRRSCGCGPGMRAGSASSRRRATRCGWRHSWQGGSR</sequence>
<evidence type="ECO:0000256" key="1">
    <source>
        <dbReference type="ARBA" id="ARBA00001602"/>
    </source>
</evidence>
<evidence type="ECO:0000256" key="5">
    <source>
        <dbReference type="ARBA" id="ARBA00023235"/>
    </source>
</evidence>
<evidence type="ECO:0000313" key="8">
    <source>
        <dbReference type="EMBL" id="TXC65920.1"/>
    </source>
</evidence>
<dbReference type="InterPro" id="IPR015942">
    <property type="entry name" value="Asp/Glu/hydantoin_racemase"/>
</dbReference>
<dbReference type="GO" id="GO:0071555">
    <property type="term" value="P:cell wall organization"/>
    <property type="evidence" value="ECO:0007669"/>
    <property type="project" value="UniProtKB-KW"/>
</dbReference>
<evidence type="ECO:0000256" key="7">
    <source>
        <dbReference type="HAMAP-Rule" id="MF_00258"/>
    </source>
</evidence>
<dbReference type="NCBIfam" id="TIGR00067">
    <property type="entry name" value="glut_race"/>
    <property type="match status" value="1"/>
</dbReference>
<dbReference type="SUPFAM" id="SSF53681">
    <property type="entry name" value="Aspartate/glutamate racemase"/>
    <property type="match status" value="2"/>
</dbReference>
<keyword evidence="9" id="KW-1185">Reference proteome</keyword>
<dbReference type="Proteomes" id="UP000321832">
    <property type="component" value="Unassembled WGS sequence"/>
</dbReference>
<keyword evidence="3 7" id="KW-0133">Cell shape</keyword>
<dbReference type="InterPro" id="IPR004391">
    <property type="entry name" value="Glu_race"/>
</dbReference>
<evidence type="ECO:0000256" key="4">
    <source>
        <dbReference type="ARBA" id="ARBA00022984"/>
    </source>
</evidence>
<evidence type="ECO:0000256" key="3">
    <source>
        <dbReference type="ARBA" id="ARBA00022960"/>
    </source>
</evidence>
<organism evidence="8 9">
    <name type="scientific">Piscinibacter aquaticus</name>
    <dbReference type="NCBI Taxonomy" id="392597"/>
    <lineage>
        <taxon>Bacteria</taxon>
        <taxon>Pseudomonadati</taxon>
        <taxon>Pseudomonadota</taxon>
        <taxon>Betaproteobacteria</taxon>
        <taxon>Burkholderiales</taxon>
        <taxon>Sphaerotilaceae</taxon>
        <taxon>Piscinibacter</taxon>
    </lineage>
</organism>
<dbReference type="Gene3D" id="3.40.50.1860">
    <property type="match status" value="2"/>
</dbReference>
<comment type="function">
    <text evidence="7">Provides the (R)-glutamate required for cell wall biosynthesis.</text>
</comment>
<evidence type="ECO:0000256" key="6">
    <source>
        <dbReference type="ARBA" id="ARBA00023316"/>
    </source>
</evidence>
<dbReference type="PROSITE" id="PS00923">
    <property type="entry name" value="ASP_GLU_RACEMASE_1"/>
    <property type="match status" value="1"/>
</dbReference>
<dbReference type="InterPro" id="IPR018187">
    <property type="entry name" value="Asp/Glu_racemase_AS_1"/>
</dbReference>
<dbReference type="GO" id="GO:0008360">
    <property type="term" value="P:regulation of cell shape"/>
    <property type="evidence" value="ECO:0007669"/>
    <property type="project" value="UniProtKB-KW"/>
</dbReference>
<dbReference type="AlphaFoldDB" id="A0A5C6U062"/>
<dbReference type="EMBL" id="VOPW01000001">
    <property type="protein sequence ID" value="TXC65920.1"/>
    <property type="molecule type" value="Genomic_DNA"/>
</dbReference>
<dbReference type="PANTHER" id="PTHR21198">
    <property type="entry name" value="GLUTAMATE RACEMASE"/>
    <property type="match status" value="1"/>
</dbReference>
<feature type="binding site" evidence="7">
    <location>
        <begin position="14"/>
        <end position="15"/>
    </location>
    <ligand>
        <name>substrate</name>
    </ligand>
</feature>
<feature type="binding site" evidence="7">
    <location>
        <begin position="189"/>
        <end position="190"/>
    </location>
    <ligand>
        <name>substrate</name>
    </ligand>
</feature>
<dbReference type="GO" id="GO:0008881">
    <property type="term" value="F:glutamate racemase activity"/>
    <property type="evidence" value="ECO:0007669"/>
    <property type="project" value="UniProtKB-UniRule"/>
</dbReference>
<keyword evidence="6 7" id="KW-0961">Cell wall biogenesis/degradation</keyword>
<feature type="binding site" evidence="7">
    <location>
        <begin position="46"/>
        <end position="47"/>
    </location>
    <ligand>
        <name>substrate</name>
    </ligand>
</feature>
<feature type="active site" description="Proton donor/acceptor" evidence="7">
    <location>
        <position position="77"/>
    </location>
</feature>
<dbReference type="PANTHER" id="PTHR21198:SF2">
    <property type="entry name" value="GLUTAMATE RACEMASE"/>
    <property type="match status" value="1"/>
</dbReference>
<comment type="caution">
    <text evidence="8">The sequence shown here is derived from an EMBL/GenBank/DDBJ whole genome shotgun (WGS) entry which is preliminary data.</text>
</comment>
<reference evidence="8 9" key="1">
    <citation type="submission" date="2019-08" db="EMBL/GenBank/DDBJ databases">
        <authorList>
            <person name="Khan S.A."/>
            <person name="Jeon C.O."/>
            <person name="Jeong S.E."/>
        </authorList>
    </citation>
    <scope>NUCLEOTIDE SEQUENCE [LARGE SCALE GENOMIC DNA]</scope>
    <source>
        <strain evidence="9">IMCC1728</strain>
    </source>
</reference>
<dbReference type="UniPathway" id="UPA00219"/>
<comment type="catalytic activity">
    <reaction evidence="1 7">
        <text>L-glutamate = D-glutamate</text>
        <dbReference type="Rhea" id="RHEA:12813"/>
        <dbReference type="ChEBI" id="CHEBI:29985"/>
        <dbReference type="ChEBI" id="CHEBI:29986"/>
        <dbReference type="EC" id="5.1.1.3"/>
    </reaction>
</comment>
<comment type="pathway">
    <text evidence="7">Cell wall biogenesis; peptidoglycan biosynthesis.</text>
</comment>
<evidence type="ECO:0000256" key="2">
    <source>
        <dbReference type="ARBA" id="ARBA00013090"/>
    </source>
</evidence>
<evidence type="ECO:0000313" key="9">
    <source>
        <dbReference type="Proteomes" id="UP000321832"/>
    </source>
</evidence>
<feature type="active site" description="Proton donor/acceptor" evidence="7">
    <location>
        <position position="188"/>
    </location>
</feature>